<dbReference type="AlphaFoldDB" id="A0AAJ7XDF2"/>
<gene>
    <name evidence="4" type="primary">C3H7orf50</name>
</gene>
<dbReference type="Proteomes" id="UP001318040">
    <property type="component" value="Chromosome 3"/>
</dbReference>
<feature type="compositionally biased region" description="Basic and acidic residues" evidence="1">
    <location>
        <begin position="26"/>
        <end position="35"/>
    </location>
</feature>
<dbReference type="InterPro" id="IPR019327">
    <property type="entry name" value="WKF"/>
</dbReference>
<feature type="domain" description="WKF" evidence="2">
    <location>
        <begin position="123"/>
        <end position="185"/>
    </location>
</feature>
<feature type="region of interest" description="Disordered" evidence="1">
    <location>
        <begin position="187"/>
        <end position="227"/>
    </location>
</feature>
<evidence type="ECO:0000259" key="2">
    <source>
        <dbReference type="Pfam" id="PF10180"/>
    </source>
</evidence>
<feature type="compositionally biased region" description="Acidic residues" evidence="1">
    <location>
        <begin position="192"/>
        <end position="203"/>
    </location>
</feature>
<feature type="region of interest" description="Disordered" evidence="1">
    <location>
        <begin position="1"/>
        <end position="77"/>
    </location>
</feature>
<proteinExistence type="predicted"/>
<dbReference type="KEGG" id="pmrn:116954057"/>
<feature type="compositionally biased region" description="Basic and acidic residues" evidence="1">
    <location>
        <begin position="52"/>
        <end position="62"/>
    </location>
</feature>
<dbReference type="RefSeq" id="XP_032830361.1">
    <property type="nucleotide sequence ID" value="XM_032974470.1"/>
</dbReference>
<dbReference type="CTD" id="84310"/>
<feature type="compositionally biased region" description="Basic and acidic residues" evidence="1">
    <location>
        <begin position="204"/>
        <end position="216"/>
    </location>
</feature>
<name>A0AAJ7XDF2_PETMA</name>
<protein>
    <submittedName>
        <fullName evidence="4">Uncharacterized protein C7orf50 homolog</fullName>
    </submittedName>
</protein>
<reference evidence="4" key="1">
    <citation type="submission" date="2025-08" db="UniProtKB">
        <authorList>
            <consortium name="RefSeq"/>
        </authorList>
    </citation>
    <scope>IDENTIFICATION</scope>
    <source>
        <tissue evidence="4">Sperm</tissue>
    </source>
</reference>
<dbReference type="Pfam" id="PF10180">
    <property type="entry name" value="WKF"/>
    <property type="match status" value="1"/>
</dbReference>
<feature type="compositionally biased region" description="Basic residues" evidence="1">
    <location>
        <begin position="217"/>
        <end position="227"/>
    </location>
</feature>
<evidence type="ECO:0000313" key="4">
    <source>
        <dbReference type="RefSeq" id="XP_032830361.1"/>
    </source>
</evidence>
<sequence length="227" mass="26053">MAKGKRAKATDVGEVTRKKKRTLNPDAERKADEKRARRKTRGKALPAEDCAEAVKDKGKKTDEVEEEEGEAIPEMSVQEERVLERKVKKLLKKAEKEKTKQATATAVKSGEAVTPSAAELSLEYLKSWATDKEQWKFQKLRQTWLLQHMYDAEKVPDSYFRMLLKYLAGLKGQAKDTTIEKAESIMRKSEVEEVEEEEEAEKAEEEKGSHVDEEKKKRVRKVLKMLS</sequence>
<dbReference type="PANTHER" id="PTHR22306:SF2">
    <property type="entry name" value="CHROMOSOME 7 OPEN READING FRAME 50"/>
    <property type="match status" value="1"/>
</dbReference>
<evidence type="ECO:0000256" key="1">
    <source>
        <dbReference type="SAM" id="MobiDB-lite"/>
    </source>
</evidence>
<organism evidence="3 4">
    <name type="scientific">Petromyzon marinus</name>
    <name type="common">Sea lamprey</name>
    <dbReference type="NCBI Taxonomy" id="7757"/>
    <lineage>
        <taxon>Eukaryota</taxon>
        <taxon>Metazoa</taxon>
        <taxon>Chordata</taxon>
        <taxon>Craniata</taxon>
        <taxon>Vertebrata</taxon>
        <taxon>Cyclostomata</taxon>
        <taxon>Hyperoartia</taxon>
        <taxon>Petromyzontiformes</taxon>
        <taxon>Petromyzontidae</taxon>
        <taxon>Petromyzon</taxon>
    </lineage>
</organism>
<evidence type="ECO:0000313" key="3">
    <source>
        <dbReference type="Proteomes" id="UP001318040"/>
    </source>
</evidence>
<accession>A0AAJ7XDF2</accession>
<keyword evidence="3" id="KW-1185">Reference proteome</keyword>
<dbReference type="PANTHER" id="PTHR22306">
    <property type="entry name" value="CHROMOSOME 7 OPEN READING FRAME 50"/>
    <property type="match status" value="1"/>
</dbReference>